<evidence type="ECO:0000313" key="10">
    <source>
        <dbReference type="EMBL" id="MBS7824631.1"/>
    </source>
</evidence>
<dbReference type="GO" id="GO:0005829">
    <property type="term" value="C:cytosol"/>
    <property type="evidence" value="ECO:0007669"/>
    <property type="project" value="TreeGrafter"/>
</dbReference>
<sequence length="158" mass="18049">MSKKYLVTWDMLQVHGKALSQHLIERQEWKGIIAVSRGGLVPSAIVARELNIRYVDTLCIASYHEYQQQTDMQLVKECNLPNEGEGFVIIDDLVDSGNTAKLIRQLYPKAYFVTIFAKPQGKPLVDFNVIDVSQDTWIEQPWDTAVHFIAPICDQNKQ</sequence>
<accession>A0AB35BZV8</accession>
<organism evidence="10 11">
    <name type="scientific">Wohlfahrtiimonas chitiniclastica</name>
    <dbReference type="NCBI Taxonomy" id="400946"/>
    <lineage>
        <taxon>Bacteria</taxon>
        <taxon>Pseudomonadati</taxon>
        <taxon>Pseudomonadota</taxon>
        <taxon>Gammaproteobacteria</taxon>
        <taxon>Cardiobacteriales</taxon>
        <taxon>Ignatzschineriaceae</taxon>
        <taxon>Wohlfahrtiimonas</taxon>
    </lineage>
</organism>
<keyword evidence="7 8" id="KW-0472">Membrane</keyword>
<proteinExistence type="inferred from homology"/>
<evidence type="ECO:0000256" key="8">
    <source>
        <dbReference type="HAMAP-Rule" id="MF_01903"/>
    </source>
</evidence>
<feature type="binding site" evidence="8">
    <location>
        <begin position="37"/>
        <end position="38"/>
    </location>
    <ligand>
        <name>5-phospho-alpha-D-ribose 1-diphosphate</name>
        <dbReference type="ChEBI" id="CHEBI:58017"/>
    </ligand>
</feature>
<evidence type="ECO:0000256" key="6">
    <source>
        <dbReference type="ARBA" id="ARBA00022842"/>
    </source>
</evidence>
<comment type="pathway">
    <text evidence="8">Purine metabolism; XMP biosynthesis via salvage pathway; XMP from xanthine: step 1/1.</text>
</comment>
<keyword evidence="1 8" id="KW-1003">Cell membrane</keyword>
<keyword evidence="3 8" id="KW-0808">Transferase</keyword>
<gene>
    <name evidence="8 10" type="primary">gpt</name>
    <name evidence="10" type="ORF">J7561_05360</name>
</gene>
<dbReference type="GO" id="GO:0000310">
    <property type="term" value="F:xanthine phosphoribosyltransferase activity"/>
    <property type="evidence" value="ECO:0007669"/>
    <property type="project" value="UniProtKB-UniRule"/>
</dbReference>
<evidence type="ECO:0000256" key="5">
    <source>
        <dbReference type="ARBA" id="ARBA00022726"/>
    </source>
</evidence>
<evidence type="ECO:0000256" key="1">
    <source>
        <dbReference type="ARBA" id="ARBA00022475"/>
    </source>
</evidence>
<feature type="domain" description="Phosphoribosyltransferase" evidence="9">
    <location>
        <begin position="16"/>
        <end position="147"/>
    </location>
</feature>
<evidence type="ECO:0000256" key="4">
    <source>
        <dbReference type="ARBA" id="ARBA00022723"/>
    </source>
</evidence>
<dbReference type="InterPro" id="IPR023747">
    <property type="entry name" value="Xanthine_Guanine_PRibTrfase"/>
</dbReference>
<keyword evidence="5 8" id="KW-0660">Purine salvage</keyword>
<dbReference type="CDD" id="cd06223">
    <property type="entry name" value="PRTases_typeI"/>
    <property type="match status" value="1"/>
</dbReference>
<comment type="caution">
    <text evidence="10">The sequence shown here is derived from an EMBL/GenBank/DDBJ whole genome shotgun (WGS) entry which is preliminary data.</text>
</comment>
<dbReference type="AlphaFoldDB" id="A0AB35BZV8"/>
<feature type="binding site" evidence="8">
    <location>
        <position position="138"/>
    </location>
    <ligand>
        <name>xanthine</name>
        <dbReference type="ChEBI" id="CHEBI:17712"/>
    </ligand>
</feature>
<dbReference type="GO" id="GO:0005886">
    <property type="term" value="C:plasma membrane"/>
    <property type="evidence" value="ECO:0007669"/>
    <property type="project" value="UniProtKB-SubCell"/>
</dbReference>
<keyword evidence="6 8" id="KW-0460">Magnesium</keyword>
<dbReference type="GO" id="GO:0006166">
    <property type="term" value="P:purine ribonucleoside salvage"/>
    <property type="evidence" value="ECO:0007669"/>
    <property type="project" value="UniProtKB-KW"/>
</dbReference>
<feature type="binding site" evidence="8">
    <location>
        <position position="95"/>
    </location>
    <ligand>
        <name>guanine</name>
        <dbReference type="ChEBI" id="CHEBI:16235"/>
    </ligand>
</feature>
<dbReference type="GO" id="GO:0004422">
    <property type="term" value="F:hypoxanthine phosphoribosyltransferase activity"/>
    <property type="evidence" value="ECO:0007669"/>
    <property type="project" value="TreeGrafter"/>
</dbReference>
<comment type="catalytic activity">
    <reaction evidence="8">
        <text>GMP + diphosphate = guanine + 5-phospho-alpha-D-ribose 1-diphosphate</text>
        <dbReference type="Rhea" id="RHEA:25424"/>
        <dbReference type="ChEBI" id="CHEBI:16235"/>
        <dbReference type="ChEBI" id="CHEBI:33019"/>
        <dbReference type="ChEBI" id="CHEBI:58017"/>
        <dbReference type="ChEBI" id="CHEBI:58115"/>
    </reaction>
</comment>
<dbReference type="InterPro" id="IPR029057">
    <property type="entry name" value="PRTase-like"/>
</dbReference>
<comment type="catalytic activity">
    <reaction evidence="8">
        <text>IMP + diphosphate = hypoxanthine + 5-phospho-alpha-D-ribose 1-diphosphate</text>
        <dbReference type="Rhea" id="RHEA:17973"/>
        <dbReference type="ChEBI" id="CHEBI:17368"/>
        <dbReference type="ChEBI" id="CHEBI:33019"/>
        <dbReference type="ChEBI" id="CHEBI:58017"/>
        <dbReference type="ChEBI" id="CHEBI:58053"/>
    </reaction>
</comment>
<feature type="binding site" evidence="8">
    <location>
        <begin position="91"/>
        <end position="99"/>
    </location>
    <ligand>
        <name>5-phospho-alpha-D-ribose 1-diphosphate</name>
        <dbReference type="ChEBI" id="CHEBI:58017"/>
    </ligand>
</feature>
<dbReference type="GO" id="GO:0032264">
    <property type="term" value="P:IMP salvage"/>
    <property type="evidence" value="ECO:0007669"/>
    <property type="project" value="TreeGrafter"/>
</dbReference>
<dbReference type="Gene3D" id="3.40.50.2020">
    <property type="match status" value="1"/>
</dbReference>
<comment type="function">
    <text evidence="8">Purine salvage pathway enzyme that catalyzes the transfer of the ribosyl-5-phosphate group from 5-phospho-alpha-D-ribose 1-diphosphate (PRPP) to the N9 position of the 6-oxopurines guanine and xanthine to form the corresponding ribonucleotides GMP (guanosine 5'-monophosphate) and XMP (xanthosine 5'-monophosphate), with the release of PPi. To a lesser extent, also acts on hypoxanthine.</text>
</comment>
<dbReference type="GO" id="GO:0032265">
    <property type="term" value="P:XMP salvage"/>
    <property type="evidence" value="ECO:0007669"/>
    <property type="project" value="UniProtKB-UniRule"/>
</dbReference>
<feature type="binding site" evidence="8">
    <location>
        <position position="138"/>
    </location>
    <ligand>
        <name>guanine</name>
        <dbReference type="ChEBI" id="CHEBI:16235"/>
    </ligand>
</feature>
<evidence type="ECO:0000256" key="2">
    <source>
        <dbReference type="ARBA" id="ARBA00022676"/>
    </source>
</evidence>
<feature type="binding site" evidence="8">
    <location>
        <position position="92"/>
    </location>
    <ligand>
        <name>Mg(2+)</name>
        <dbReference type="ChEBI" id="CHEBI:18420"/>
    </ligand>
</feature>
<comment type="subunit">
    <text evidence="8">Homotetramer.</text>
</comment>
<dbReference type="HAMAP" id="MF_01903">
    <property type="entry name" value="XGPRT"/>
    <property type="match status" value="1"/>
</dbReference>
<comment type="subcellular location">
    <subcellularLocation>
        <location evidence="8">Cell membrane</location>
        <topology evidence="8">Peripheral membrane protein</topology>
    </subcellularLocation>
</comment>
<evidence type="ECO:0000313" key="11">
    <source>
        <dbReference type="Proteomes" id="UP000680020"/>
    </source>
</evidence>
<dbReference type="Pfam" id="PF00156">
    <property type="entry name" value="Pribosyltran"/>
    <property type="match status" value="1"/>
</dbReference>
<evidence type="ECO:0000256" key="3">
    <source>
        <dbReference type="ARBA" id="ARBA00022679"/>
    </source>
</evidence>
<dbReference type="NCBIfam" id="NF006613">
    <property type="entry name" value="PRK09177.1"/>
    <property type="match status" value="1"/>
</dbReference>
<feature type="binding site" evidence="8">
    <location>
        <begin position="137"/>
        <end position="138"/>
    </location>
    <ligand>
        <name>GMP</name>
        <dbReference type="ChEBI" id="CHEBI:58115"/>
    </ligand>
</feature>
<reference evidence="10" key="1">
    <citation type="submission" date="2021-03" db="EMBL/GenBank/DDBJ databases">
        <title>Identification and antibiotic profiling of Wohlfahrtiimonas chitiniclastica, an underestimated human pathogen.</title>
        <authorList>
            <person name="Kopf A."/>
            <person name="Bunk B."/>
            <person name="Coldewey S."/>
            <person name="Gunzer F."/>
            <person name="Riedel T."/>
            <person name="Schroettner P."/>
        </authorList>
    </citation>
    <scope>NUCLEOTIDE SEQUENCE</scope>
    <source>
        <strain evidence="10">DSM 100917</strain>
    </source>
</reference>
<comment type="similarity">
    <text evidence="8">Belongs to the purine/pyrimidine phosphoribosyltransferase family. XGPT subfamily.</text>
</comment>
<dbReference type="Proteomes" id="UP000680020">
    <property type="component" value="Unassembled WGS sequence"/>
</dbReference>
<feature type="binding site" evidence="8">
    <location>
        <begin position="95"/>
        <end position="99"/>
    </location>
    <ligand>
        <name>GMP</name>
        <dbReference type="ChEBI" id="CHEBI:58115"/>
    </ligand>
</feature>
<keyword evidence="4 8" id="KW-0479">Metal-binding</keyword>
<dbReference type="GO" id="GO:0000287">
    <property type="term" value="F:magnesium ion binding"/>
    <property type="evidence" value="ECO:0007669"/>
    <property type="project" value="UniProtKB-UniRule"/>
</dbReference>
<dbReference type="GO" id="GO:0032263">
    <property type="term" value="P:GMP salvage"/>
    <property type="evidence" value="ECO:0007669"/>
    <property type="project" value="UniProtKB-UniRule"/>
</dbReference>
<dbReference type="EMBL" id="JAGIBU010000003">
    <property type="protein sequence ID" value="MBS7824631.1"/>
    <property type="molecule type" value="Genomic_DNA"/>
</dbReference>
<comment type="catalytic activity">
    <reaction evidence="8">
        <text>XMP + diphosphate = xanthine + 5-phospho-alpha-D-ribose 1-diphosphate</text>
        <dbReference type="Rhea" id="RHEA:10800"/>
        <dbReference type="ChEBI" id="CHEBI:17712"/>
        <dbReference type="ChEBI" id="CHEBI:33019"/>
        <dbReference type="ChEBI" id="CHEBI:57464"/>
        <dbReference type="ChEBI" id="CHEBI:58017"/>
        <dbReference type="EC" id="2.4.2.22"/>
    </reaction>
</comment>
<dbReference type="PANTHER" id="PTHR39563:SF1">
    <property type="entry name" value="XANTHINE-GUANINE PHOSPHORIBOSYLTRANSFERASE"/>
    <property type="match status" value="1"/>
</dbReference>
<dbReference type="GeneID" id="58264078"/>
<dbReference type="PANTHER" id="PTHR39563">
    <property type="entry name" value="XANTHINE PHOSPHORIBOSYLTRANSFERASE"/>
    <property type="match status" value="1"/>
</dbReference>
<comment type="caution">
    <text evidence="8">Lacks conserved residue(s) required for the propagation of feature annotation.</text>
</comment>
<evidence type="ECO:0000256" key="7">
    <source>
        <dbReference type="ARBA" id="ARBA00023136"/>
    </source>
</evidence>
<comment type="pathway">
    <text evidence="8">Purine metabolism; GMP biosynthesis via salvage pathway; GMP from guanine: step 1/1.</text>
</comment>
<name>A0AB35BZV8_9GAMM</name>
<protein>
    <recommendedName>
        <fullName evidence="8">Xanthine-guanine phosphoribosyltransferase</fullName>
        <shortName evidence="8">XGPRT</shortName>
        <ecNumber evidence="8">2.4.2.22</ecNumber>
    </recommendedName>
    <alternativeName>
        <fullName evidence="8">Xanthine phosphoribosyltransferase</fullName>
    </alternativeName>
</protein>
<dbReference type="SUPFAM" id="SSF53271">
    <property type="entry name" value="PRTase-like"/>
    <property type="match status" value="1"/>
</dbReference>
<dbReference type="RefSeq" id="WP_008315700.1">
    <property type="nucleotide sequence ID" value="NZ_CP115969.1"/>
</dbReference>
<feature type="binding site" evidence="8">
    <location>
        <position position="95"/>
    </location>
    <ligand>
        <name>xanthine</name>
        <dbReference type="ChEBI" id="CHEBI:17712"/>
    </ligand>
</feature>
<keyword evidence="2 8" id="KW-0328">Glycosyltransferase</keyword>
<evidence type="ECO:0000259" key="9">
    <source>
        <dbReference type="Pfam" id="PF00156"/>
    </source>
</evidence>
<dbReference type="EC" id="2.4.2.22" evidence="8"/>
<dbReference type="InterPro" id="IPR000836">
    <property type="entry name" value="PRTase_dom"/>
</dbReference>
<comment type="cofactor">
    <cofactor evidence="8">
        <name>Mg(2+)</name>
        <dbReference type="ChEBI" id="CHEBI:18420"/>
    </cofactor>
</comment>